<dbReference type="EMBL" id="JAWDGP010001825">
    <property type="protein sequence ID" value="KAK3787899.1"/>
    <property type="molecule type" value="Genomic_DNA"/>
</dbReference>
<name>A0AAE1AHF1_9GAST</name>
<protein>
    <submittedName>
        <fullName evidence="2">Uncharacterized protein</fullName>
    </submittedName>
</protein>
<dbReference type="Proteomes" id="UP001283361">
    <property type="component" value="Unassembled WGS sequence"/>
</dbReference>
<evidence type="ECO:0000256" key="1">
    <source>
        <dbReference type="SAM" id="MobiDB-lite"/>
    </source>
</evidence>
<sequence>MNIPVLIPGHRGRRDRGSSSHNALSTSSGRPLQIKDSSSDPMGSLCASLHFIKWRSSIRRGYPPKSLRAAQLTFIKGVCAMRAVGADLNYVLTFSRLLNRSHVSLPTANFTLYEKKSIVRTGRDQSNTMAYLPSVTISTAPFLRRCH</sequence>
<accession>A0AAE1AHF1</accession>
<keyword evidence="3" id="KW-1185">Reference proteome</keyword>
<evidence type="ECO:0000313" key="3">
    <source>
        <dbReference type="Proteomes" id="UP001283361"/>
    </source>
</evidence>
<feature type="region of interest" description="Disordered" evidence="1">
    <location>
        <begin position="1"/>
        <end position="39"/>
    </location>
</feature>
<comment type="caution">
    <text evidence="2">The sequence shown here is derived from an EMBL/GenBank/DDBJ whole genome shotgun (WGS) entry which is preliminary data.</text>
</comment>
<evidence type="ECO:0000313" key="2">
    <source>
        <dbReference type="EMBL" id="KAK3787899.1"/>
    </source>
</evidence>
<dbReference type="AlphaFoldDB" id="A0AAE1AHF1"/>
<feature type="compositionally biased region" description="Polar residues" evidence="1">
    <location>
        <begin position="22"/>
        <end position="39"/>
    </location>
</feature>
<proteinExistence type="predicted"/>
<organism evidence="2 3">
    <name type="scientific">Elysia crispata</name>
    <name type="common">lettuce slug</name>
    <dbReference type="NCBI Taxonomy" id="231223"/>
    <lineage>
        <taxon>Eukaryota</taxon>
        <taxon>Metazoa</taxon>
        <taxon>Spiralia</taxon>
        <taxon>Lophotrochozoa</taxon>
        <taxon>Mollusca</taxon>
        <taxon>Gastropoda</taxon>
        <taxon>Heterobranchia</taxon>
        <taxon>Euthyneura</taxon>
        <taxon>Panpulmonata</taxon>
        <taxon>Sacoglossa</taxon>
        <taxon>Placobranchoidea</taxon>
        <taxon>Plakobranchidae</taxon>
        <taxon>Elysia</taxon>
    </lineage>
</organism>
<reference evidence="2" key="1">
    <citation type="journal article" date="2023" name="G3 (Bethesda)">
        <title>A reference genome for the long-term kleptoplast-retaining sea slug Elysia crispata morphotype clarki.</title>
        <authorList>
            <person name="Eastman K.E."/>
            <person name="Pendleton A.L."/>
            <person name="Shaikh M.A."/>
            <person name="Suttiyut T."/>
            <person name="Ogas R."/>
            <person name="Tomko P."/>
            <person name="Gavelis G."/>
            <person name="Widhalm J.R."/>
            <person name="Wisecaver J.H."/>
        </authorList>
    </citation>
    <scope>NUCLEOTIDE SEQUENCE</scope>
    <source>
        <strain evidence="2">ECLA1</strain>
    </source>
</reference>
<gene>
    <name evidence="2" type="ORF">RRG08_008033</name>
</gene>